<dbReference type="Proteomes" id="UP000663846">
    <property type="component" value="Unassembled WGS sequence"/>
</dbReference>
<dbReference type="Gene3D" id="2.120.10.30">
    <property type="entry name" value="TolB, C-terminal domain"/>
    <property type="match status" value="1"/>
</dbReference>
<dbReference type="InterPro" id="IPR011042">
    <property type="entry name" value="6-blade_b-propeller_TolB-like"/>
</dbReference>
<dbReference type="SUPFAM" id="SSF63829">
    <property type="entry name" value="Calcium-dependent phosphotriesterase"/>
    <property type="match status" value="1"/>
</dbReference>
<sequence>MLMIQTPLRPSSVDLRVSSNSSSIYYFPAISHAVINGSFDRGVFDPMWSTFHVNVNGSTTENRPFPIPPASQPFVAESKAFYNVVGANPSLSVIAQANDSQFHEAGVYISATNEVYFTSNILNTTGDDDSYQYPIYTNFNKISLNSTNGTYDWEVIPQPSTQFVLPNGGTYYSGKVLMAIQGYQLNTPSSLIAFDPFTKKAETLLNNFYGRPFNSPNDVAVLTRGRDIETAVEEQWVFFTDPTYGYYLQKFKQYPRLPSQVYAFHPPTGTIRVVADGLQKPNGIQFSPDMRTCYISDTGLLSEDPADPAPREGTGPGTIYAYDVVHPEPGSDPTTDPPALVNKRLFAFADNVAPDGIKVDTEGNVYGGCFDGVHVWNKKGALLGKILLGLDVPSDIPGIPAGRGCANMVFVPGGLLMFAEDRMYLARIKAKGALLP</sequence>
<organism evidence="2 3">
    <name type="scientific">Rhizoctonia solani</name>
    <dbReference type="NCBI Taxonomy" id="456999"/>
    <lineage>
        <taxon>Eukaryota</taxon>
        <taxon>Fungi</taxon>
        <taxon>Dikarya</taxon>
        <taxon>Basidiomycota</taxon>
        <taxon>Agaricomycotina</taxon>
        <taxon>Agaricomycetes</taxon>
        <taxon>Cantharellales</taxon>
        <taxon>Ceratobasidiaceae</taxon>
        <taxon>Rhizoctonia</taxon>
    </lineage>
</organism>
<protein>
    <recommendedName>
        <fullName evidence="1">SMP-30/Gluconolactonase/LRE-like region domain-containing protein</fullName>
    </recommendedName>
</protein>
<comment type="caution">
    <text evidence="2">The sequence shown here is derived from an EMBL/GenBank/DDBJ whole genome shotgun (WGS) entry which is preliminary data.</text>
</comment>
<gene>
    <name evidence="2" type="ORF">RDB_LOCUS138402</name>
</gene>
<dbReference type="PANTHER" id="PTHR47064:SF2">
    <property type="entry name" value="SMP-30_GLUCONOLACTONASE_LRE-LIKE REGION DOMAIN-CONTAINING PROTEIN-RELATED"/>
    <property type="match status" value="1"/>
</dbReference>
<dbReference type="InterPro" id="IPR052988">
    <property type="entry name" value="Oryzine_lactonohydrolase"/>
</dbReference>
<dbReference type="InterPro" id="IPR013658">
    <property type="entry name" value="SGL"/>
</dbReference>
<evidence type="ECO:0000259" key="1">
    <source>
        <dbReference type="Pfam" id="PF08450"/>
    </source>
</evidence>
<accession>A0A8H3B2V0</accession>
<name>A0A8H3B2V0_9AGAM</name>
<proteinExistence type="predicted"/>
<evidence type="ECO:0000313" key="2">
    <source>
        <dbReference type="EMBL" id="CAE6446098.1"/>
    </source>
</evidence>
<reference evidence="2" key="1">
    <citation type="submission" date="2021-01" db="EMBL/GenBank/DDBJ databases">
        <authorList>
            <person name="Kaushik A."/>
        </authorList>
    </citation>
    <scope>NUCLEOTIDE SEQUENCE</scope>
    <source>
        <strain evidence="2">AG1-1C</strain>
    </source>
</reference>
<dbReference type="EMBL" id="CAJMWS010000469">
    <property type="protein sequence ID" value="CAE6446098.1"/>
    <property type="molecule type" value="Genomic_DNA"/>
</dbReference>
<evidence type="ECO:0000313" key="3">
    <source>
        <dbReference type="Proteomes" id="UP000663846"/>
    </source>
</evidence>
<dbReference type="Pfam" id="PF08450">
    <property type="entry name" value="SGL"/>
    <property type="match status" value="1"/>
</dbReference>
<dbReference type="PANTHER" id="PTHR47064">
    <property type="entry name" value="PUTATIVE (AFU_ORTHOLOGUE AFUA_1G08990)-RELATED"/>
    <property type="match status" value="1"/>
</dbReference>
<dbReference type="AlphaFoldDB" id="A0A8H3B2V0"/>
<feature type="domain" description="SMP-30/Gluconolactonase/LRE-like region" evidence="1">
    <location>
        <begin position="189"/>
        <end position="298"/>
    </location>
</feature>